<dbReference type="EnsemblMetazoa" id="XM_038210896.1">
    <property type="protein sequence ID" value="XP_038066824.1"/>
    <property type="gene ID" value="LOC119736883"/>
</dbReference>
<dbReference type="SMART" id="SM00320">
    <property type="entry name" value="WD40"/>
    <property type="match status" value="12"/>
</dbReference>
<organism evidence="7 8">
    <name type="scientific">Patiria miniata</name>
    <name type="common">Bat star</name>
    <name type="synonym">Asterina miniata</name>
    <dbReference type="NCBI Taxonomy" id="46514"/>
    <lineage>
        <taxon>Eukaryota</taxon>
        <taxon>Metazoa</taxon>
        <taxon>Echinodermata</taxon>
        <taxon>Eleutherozoa</taxon>
        <taxon>Asterozoa</taxon>
        <taxon>Asteroidea</taxon>
        <taxon>Valvatacea</taxon>
        <taxon>Valvatida</taxon>
        <taxon>Asterinidae</taxon>
        <taxon>Patiria</taxon>
    </lineage>
</organism>
<keyword evidence="1 3" id="KW-0853">WD repeat</keyword>
<dbReference type="PANTHER" id="PTHR19871:SF14">
    <property type="entry name" value="DUF4062 DOMAIN-CONTAINING PROTEIN"/>
    <property type="match status" value="1"/>
</dbReference>
<reference evidence="7" key="1">
    <citation type="submission" date="2022-11" db="UniProtKB">
        <authorList>
            <consortium name="EnsemblMetazoa"/>
        </authorList>
    </citation>
    <scope>IDENTIFICATION</scope>
</reference>
<keyword evidence="8" id="KW-1185">Reference proteome</keyword>
<feature type="domain" description="DUF4062" evidence="4">
    <location>
        <begin position="29"/>
        <end position="126"/>
    </location>
</feature>
<dbReference type="Pfam" id="PF24883">
    <property type="entry name" value="NPHP3_N"/>
    <property type="match status" value="1"/>
</dbReference>
<dbReference type="Pfam" id="PF13271">
    <property type="entry name" value="DUF4062"/>
    <property type="match status" value="1"/>
</dbReference>
<dbReference type="PANTHER" id="PTHR19871">
    <property type="entry name" value="BETA TRANSDUCIN-RELATED PROTEIN"/>
    <property type="match status" value="1"/>
</dbReference>
<dbReference type="RefSeq" id="XP_038066824.1">
    <property type="nucleotide sequence ID" value="XM_038210896.1"/>
</dbReference>
<feature type="domain" description="Nephrocystin 3-like N-terminal" evidence="5">
    <location>
        <begin position="373"/>
        <end position="490"/>
    </location>
</feature>
<evidence type="ECO:0000313" key="8">
    <source>
        <dbReference type="Proteomes" id="UP000887568"/>
    </source>
</evidence>
<dbReference type="PRINTS" id="PR00320">
    <property type="entry name" value="GPROTEINBRPT"/>
</dbReference>
<accession>A0A914AT39</accession>
<dbReference type="Pfam" id="PF25469">
    <property type="entry name" value="WHD_NWD1"/>
    <property type="match status" value="1"/>
</dbReference>
<evidence type="ECO:0008006" key="9">
    <source>
        <dbReference type="Google" id="ProtNLM"/>
    </source>
</evidence>
<keyword evidence="2" id="KW-0677">Repeat</keyword>
<dbReference type="CDD" id="cd00200">
    <property type="entry name" value="WD40"/>
    <property type="match status" value="2"/>
</dbReference>
<evidence type="ECO:0000259" key="5">
    <source>
        <dbReference type="Pfam" id="PF24883"/>
    </source>
</evidence>
<dbReference type="RefSeq" id="XP_038066823.1">
    <property type="nucleotide sequence ID" value="XM_038210895.1"/>
</dbReference>
<dbReference type="InterPro" id="IPR015943">
    <property type="entry name" value="WD40/YVTN_repeat-like_dom_sf"/>
</dbReference>
<evidence type="ECO:0000313" key="7">
    <source>
        <dbReference type="EnsemblMetazoa" id="XP_038066823.1"/>
    </source>
</evidence>
<sequence>MAMSPEAIKKAVLSGDLDIIPPIPSKVVRIFVSSTFGDTIAERNSLLDRAYPTLHDWCVLHDLEFQVVDMRWGVRDEASAYHMTTALCIREIKNCMRLSLGPNFMFILGQRYGWRPSPASIDAKNYQTLLKYTKEQESTLLGEWYLLDENSHPPMYALQPITKEKTDQWKAAGKELPNVLRRAATLAAQAGEIEDEVRHTFFMSVTEQELRAALDVPVPDNHCVGFMRNLNNLYGSTSDANASRYCDVTADGKLDDEARELLEHLKTTDIPAKLSPSNIHHYSIQWTEEGVTTTNSDHKNYVKQFTRTFVEDVKRLVVKAKEQESAKGNLSEDWLFKEVSHHAEFCRSKCKNFCGCEDTLEKIFGAIGEGSQSSIHHVVALHGPSGSGKTSIMAVVANKARQHLGSSAVVILRFLGTSSHSSSILQVLRSICLQICSVYGLPPPSHSILGNFQETSAFFTATLKSVSAGSGKQRPLLIILDSLDQLEGLHGAHKCKWLPKTKMSNVHIVLSTLPGMHRILENLKLLFPADACFLAVNPLPESTGVEIFGTWMKEIHRRITKGQAEIVRQAFRHCRQPLFLKLAFEEARRWRSYTAVTEEALATTIRAAIWKLFARLEVEFGTKVVSHALGYITAARNGLSHSELEDILSIDDEVLDEIYQYWSPPSEEFVRIPPLMWTRLKYELEEYLVERQTDGKTVMVLYHRQFTEAARDRYLCDPDEKQKRHQVMAEFFAGTWSAGQKKTLNLTQREEVYKADRLVAPQPLKRHKAYNYRKLSELPYHLLHAHNTDDLVSLTFGNFSFLEAITLALSAQHLIEELSWVLEKETILGRKLHTELKLLQDTIRLAKSTLDFQDNRQSLAVEILGRLSHLAKDYPQCIGRIVEGAGDRCNEMRETLLVPLRSCFYMPGGPLRTTLIGHSGIILSVAVNLSCSMLATASADGSVRLWELEHDEDIYVLKGQKGGTMSCVAISADDQWLVAGSDENYLQVWSVLSGDPVLLITENHSGYARHANVAVTHDSTRIISPSENDLMVYNINTGDKLHTFRGHTKLISCICISEDDRYAVTGSDDATVKVWSLVGHYMICDITNHKKYITYVGLTSDVLVVSASIDGTLVITKLHPPDDKLPPKTVHVLESCNEKPIYSACLSRDETRVIAGTVSIIYVWDVASGKLLHSLGGHDGAIDCVAVTHDNTHLVSGARDDIMAVWKLTSGRKVQTLEGQQAIVSHLALAKQLVVSASLHSPYIKLWDISPKYLEQRRMMFGDRSGLVAVTTDQSFVIFKGIDPFAKTSVHNIHVWDATTGMDKYTLQHHSEEVTCLAVSHSDEFAFTGSQDATVVMWRIRTGKIHHTFTGHDAGIRDVYIRADDRYMACLTCEGGLYIWDLKQLKKVATCDPSADLGEVTCVALTCRHEILLGTSSGVVLVRQWSPDSGETMDLGSLTGQSSEVAGLALTCDGTLLASAYDVPYVIVWHLKSMEKLYQFKTGSVKCMCFTGDNQFLVTGASDRKLLLWSIADGTLATNLYTYSNLTAVRTVQSSLIVACTKIGQLMAFHIHLPGEAGQAQRDREMREKRRSLVSFTSNGSSIGSSSTSGALSTNKLSKFCSIL</sequence>
<feature type="repeat" description="WD" evidence="3">
    <location>
        <begin position="1349"/>
        <end position="1390"/>
    </location>
</feature>
<name>A0A914AT39_PATMI</name>
<dbReference type="Proteomes" id="UP000887568">
    <property type="component" value="Unplaced"/>
</dbReference>
<dbReference type="PROSITE" id="PS50082">
    <property type="entry name" value="WD_REPEATS_2"/>
    <property type="match status" value="6"/>
</dbReference>
<dbReference type="Gene3D" id="2.130.10.10">
    <property type="entry name" value="YVTN repeat-like/Quinoprotein amine dehydrogenase"/>
    <property type="match status" value="3"/>
</dbReference>
<feature type="repeat" description="WD" evidence="3">
    <location>
        <begin position="1175"/>
        <end position="1216"/>
    </location>
</feature>
<dbReference type="OMA" id="RGVQCVC"/>
<feature type="repeat" description="WD" evidence="3">
    <location>
        <begin position="1044"/>
        <end position="1077"/>
    </location>
</feature>
<evidence type="ECO:0000256" key="3">
    <source>
        <dbReference type="PROSITE-ProRule" id="PRU00221"/>
    </source>
</evidence>
<feature type="repeat" description="WD" evidence="3">
    <location>
        <begin position="915"/>
        <end position="956"/>
    </location>
</feature>
<dbReference type="OrthoDB" id="2325716at2759"/>
<dbReference type="Gene3D" id="3.40.50.300">
    <property type="entry name" value="P-loop containing nucleotide triphosphate hydrolases"/>
    <property type="match status" value="1"/>
</dbReference>
<dbReference type="PROSITE" id="PS50294">
    <property type="entry name" value="WD_REPEATS_REGION"/>
    <property type="match status" value="4"/>
</dbReference>
<dbReference type="InterPro" id="IPR052752">
    <property type="entry name" value="NACHT-WD_repeat"/>
</dbReference>
<evidence type="ECO:0000259" key="6">
    <source>
        <dbReference type="Pfam" id="PF25469"/>
    </source>
</evidence>
<dbReference type="Pfam" id="PF00400">
    <property type="entry name" value="WD40"/>
    <property type="match status" value="7"/>
</dbReference>
<dbReference type="InterPro" id="IPR019775">
    <property type="entry name" value="WD40_repeat_CS"/>
</dbReference>
<proteinExistence type="predicted"/>
<feature type="repeat" description="WD" evidence="3">
    <location>
        <begin position="1478"/>
        <end position="1519"/>
    </location>
</feature>
<dbReference type="InterPro" id="IPR020472">
    <property type="entry name" value="WD40_PAC1"/>
</dbReference>
<dbReference type="EnsemblMetazoa" id="XM_038210895.1">
    <property type="protein sequence ID" value="XP_038066823.1"/>
    <property type="gene ID" value="LOC119736883"/>
</dbReference>
<dbReference type="InterPro" id="IPR027417">
    <property type="entry name" value="P-loop_NTPase"/>
</dbReference>
<evidence type="ECO:0000259" key="4">
    <source>
        <dbReference type="Pfam" id="PF13271"/>
    </source>
</evidence>
<dbReference type="InterPro" id="IPR025139">
    <property type="entry name" value="DUF4062"/>
</dbReference>
<protein>
    <recommendedName>
        <fullName evidence="9">NACHT and WD repeat domain-containing protein 1</fullName>
    </recommendedName>
</protein>
<dbReference type="GeneID" id="119736883"/>
<feature type="domain" description="NWD1/2-like winged helix-turn-helix" evidence="6">
    <location>
        <begin position="605"/>
        <end position="719"/>
    </location>
</feature>
<dbReference type="SUPFAM" id="SSF50978">
    <property type="entry name" value="WD40 repeat-like"/>
    <property type="match status" value="3"/>
</dbReference>
<dbReference type="InterPro" id="IPR057588">
    <property type="entry name" value="NWD1/2-like_WH"/>
</dbReference>
<feature type="repeat" description="WD" evidence="3">
    <location>
        <begin position="1307"/>
        <end position="1348"/>
    </location>
</feature>
<dbReference type="InterPro" id="IPR001680">
    <property type="entry name" value="WD40_rpt"/>
</dbReference>
<evidence type="ECO:0000256" key="2">
    <source>
        <dbReference type="ARBA" id="ARBA00022737"/>
    </source>
</evidence>
<dbReference type="SUPFAM" id="SSF52540">
    <property type="entry name" value="P-loop containing nucleoside triphosphate hydrolases"/>
    <property type="match status" value="1"/>
</dbReference>
<dbReference type="InterPro" id="IPR036322">
    <property type="entry name" value="WD40_repeat_dom_sf"/>
</dbReference>
<dbReference type="PROSITE" id="PS00678">
    <property type="entry name" value="WD_REPEATS_1"/>
    <property type="match status" value="1"/>
</dbReference>
<evidence type="ECO:0000256" key="1">
    <source>
        <dbReference type="ARBA" id="ARBA00022574"/>
    </source>
</evidence>
<dbReference type="InterPro" id="IPR056884">
    <property type="entry name" value="NPHP3-like_N"/>
</dbReference>